<dbReference type="STRING" id="420662.Mpe_A3036"/>
<dbReference type="KEGG" id="mpt:Mpe_A3036"/>
<keyword evidence="7" id="KW-0732">Signal</keyword>
<dbReference type="InterPro" id="IPR001915">
    <property type="entry name" value="Peptidase_M48"/>
</dbReference>
<dbReference type="AlphaFoldDB" id="A2SKA0"/>
<comment type="cofactor">
    <cofactor evidence="6">
        <name>Zn(2+)</name>
        <dbReference type="ChEBI" id="CHEBI:29105"/>
    </cofactor>
    <text evidence="6">Binds 1 zinc ion per subunit.</text>
</comment>
<dbReference type="GO" id="GO:0004222">
    <property type="term" value="F:metalloendopeptidase activity"/>
    <property type="evidence" value="ECO:0007669"/>
    <property type="project" value="InterPro"/>
</dbReference>
<dbReference type="EMBL" id="CP000555">
    <property type="protein sequence ID" value="ABM95989.1"/>
    <property type="molecule type" value="Genomic_DNA"/>
</dbReference>
<dbReference type="eggNOG" id="COG0501">
    <property type="taxonomic scope" value="Bacteria"/>
</dbReference>
<keyword evidence="5 6" id="KW-0482">Metalloprotease</keyword>
<evidence type="ECO:0000256" key="6">
    <source>
        <dbReference type="RuleBase" id="RU003983"/>
    </source>
</evidence>
<comment type="similarity">
    <text evidence="6">Belongs to the peptidase M48 family.</text>
</comment>
<organism evidence="9 10">
    <name type="scientific">Methylibium petroleiphilum (strain ATCC BAA-1232 / LMG 22953 / PM1)</name>
    <dbReference type="NCBI Taxonomy" id="420662"/>
    <lineage>
        <taxon>Bacteria</taxon>
        <taxon>Pseudomonadati</taxon>
        <taxon>Pseudomonadota</taxon>
        <taxon>Betaproteobacteria</taxon>
        <taxon>Burkholderiales</taxon>
        <taxon>Sphaerotilaceae</taxon>
        <taxon>Methylibium</taxon>
    </lineage>
</organism>
<evidence type="ECO:0000256" key="2">
    <source>
        <dbReference type="ARBA" id="ARBA00022723"/>
    </source>
</evidence>
<keyword evidence="2" id="KW-0479">Metal-binding</keyword>
<accession>A2SKA0</accession>
<dbReference type="RefSeq" id="WP_011830612.1">
    <property type="nucleotide sequence ID" value="NC_008825.1"/>
</dbReference>
<keyword evidence="3 6" id="KW-0378">Hydrolase</keyword>
<evidence type="ECO:0000256" key="3">
    <source>
        <dbReference type="ARBA" id="ARBA00022801"/>
    </source>
</evidence>
<feature type="signal peptide" evidence="7">
    <location>
        <begin position="1"/>
        <end position="26"/>
    </location>
</feature>
<feature type="domain" description="Peptidase M48" evidence="8">
    <location>
        <begin position="67"/>
        <end position="244"/>
    </location>
</feature>
<dbReference type="GO" id="GO:0051603">
    <property type="term" value="P:proteolysis involved in protein catabolic process"/>
    <property type="evidence" value="ECO:0007669"/>
    <property type="project" value="TreeGrafter"/>
</dbReference>
<dbReference type="HOGENOM" id="CLU_1056942_0_0_4"/>
<reference evidence="9 10" key="1">
    <citation type="journal article" date="2007" name="J. Bacteriol.">
        <title>Whole-genome analysis of the methyl tert-butyl ether-degrading beta-proteobacterium Methylibium petroleiphilum PM1.</title>
        <authorList>
            <person name="Kane S.R."/>
            <person name="Chakicherla A.Y."/>
            <person name="Chain P.S.G."/>
            <person name="Schmidt R."/>
            <person name="Shin M.W."/>
            <person name="Legler T.C."/>
            <person name="Scow K.M."/>
            <person name="Larimer F.W."/>
            <person name="Lucas S.M."/>
            <person name="Richardson P.M."/>
            <person name="Hristova K.R."/>
        </authorList>
    </citation>
    <scope>NUCLEOTIDE SEQUENCE [LARGE SCALE GENOMIC DNA]</scope>
    <source>
        <strain evidence="10">ATCC BAA-1232 / LMG 22953 / PM1</strain>
    </source>
</reference>
<evidence type="ECO:0000259" key="8">
    <source>
        <dbReference type="Pfam" id="PF01435"/>
    </source>
</evidence>
<evidence type="ECO:0000313" key="10">
    <source>
        <dbReference type="Proteomes" id="UP000000366"/>
    </source>
</evidence>
<name>A2SKA0_METPP</name>
<gene>
    <name evidence="9" type="ordered locus">Mpe_A3036</name>
</gene>
<dbReference type="PANTHER" id="PTHR22726:SF1">
    <property type="entry name" value="METALLOENDOPEPTIDASE OMA1, MITOCHONDRIAL"/>
    <property type="match status" value="1"/>
</dbReference>
<keyword evidence="4 6" id="KW-0862">Zinc</keyword>
<evidence type="ECO:0000256" key="1">
    <source>
        <dbReference type="ARBA" id="ARBA00022670"/>
    </source>
</evidence>
<sequence>MNAGCRRVLTLALTAACAGAPALELAYEPTSLNWTAGEVGRIGTETLQQTVASAAARDRLGCVQHCERLQRIFDRLVAEARRQTPRAAVLPWSLTVLHHDDTGAFALPDGQVVVSETLIEDRGLSDEALAFVLAHEMAHSILEHERQMLTAGRLLLPRQVERSVPDMYVELEHNFGLLKSLEPVLQQGEFEADELGLLLAALAGFAPARQLEFMQNEVAEDDGRRPVAATHPPATERLARLQERLPLAWRLVQARREHATRRP</sequence>
<keyword evidence="1 6" id="KW-0645">Protease</keyword>
<dbReference type="Pfam" id="PF01435">
    <property type="entry name" value="Peptidase_M48"/>
    <property type="match status" value="1"/>
</dbReference>
<feature type="chain" id="PRO_5002646250" evidence="7">
    <location>
        <begin position="27"/>
        <end position="263"/>
    </location>
</feature>
<evidence type="ECO:0000256" key="4">
    <source>
        <dbReference type="ARBA" id="ARBA00022833"/>
    </source>
</evidence>
<dbReference type="PANTHER" id="PTHR22726">
    <property type="entry name" value="METALLOENDOPEPTIDASE OMA1"/>
    <property type="match status" value="1"/>
</dbReference>
<protein>
    <submittedName>
        <fullName evidence="9">Peptidase M48, Ste24p</fullName>
    </submittedName>
</protein>
<dbReference type="GO" id="GO:0046872">
    <property type="term" value="F:metal ion binding"/>
    <property type="evidence" value="ECO:0007669"/>
    <property type="project" value="UniProtKB-KW"/>
</dbReference>
<dbReference type="Proteomes" id="UP000000366">
    <property type="component" value="Chromosome"/>
</dbReference>
<evidence type="ECO:0000256" key="5">
    <source>
        <dbReference type="ARBA" id="ARBA00023049"/>
    </source>
</evidence>
<dbReference type="GO" id="GO:0016020">
    <property type="term" value="C:membrane"/>
    <property type="evidence" value="ECO:0007669"/>
    <property type="project" value="TreeGrafter"/>
</dbReference>
<evidence type="ECO:0000313" key="9">
    <source>
        <dbReference type="EMBL" id="ABM95989.1"/>
    </source>
</evidence>
<proteinExistence type="inferred from homology"/>
<dbReference type="Gene3D" id="3.30.2010.10">
    <property type="entry name" value="Metalloproteases ('zincins'), catalytic domain"/>
    <property type="match status" value="1"/>
</dbReference>
<dbReference type="InterPro" id="IPR051156">
    <property type="entry name" value="Mito/Outer_Membr_Metalloprot"/>
</dbReference>
<keyword evidence="10" id="KW-1185">Reference proteome</keyword>
<evidence type="ECO:0000256" key="7">
    <source>
        <dbReference type="SAM" id="SignalP"/>
    </source>
</evidence>